<reference evidence="2" key="1">
    <citation type="journal article" date="2024" name="Int. J. Syst. Evol. Microbiol.">
        <title>Turicibacter faecis sp. nov., isolated from faeces of heart failure mouse model.</title>
        <authorList>
            <person name="Imamura Y."/>
            <person name="Motooka D."/>
            <person name="Nakajima Y."/>
            <person name="Ito S."/>
            <person name="Kitakaze M."/>
            <person name="Iida T."/>
            <person name="Nakamura S."/>
        </authorList>
    </citation>
    <scope>NUCLEOTIDE SEQUENCE</scope>
    <source>
        <strain evidence="2">TC023</strain>
    </source>
</reference>
<keyword evidence="1" id="KW-0472">Membrane</keyword>
<evidence type="ECO:0000313" key="2">
    <source>
        <dbReference type="EMBL" id="BEH90095.1"/>
    </source>
</evidence>
<evidence type="ECO:0000256" key="1">
    <source>
        <dbReference type="SAM" id="Phobius"/>
    </source>
</evidence>
<feature type="transmembrane region" description="Helical" evidence="1">
    <location>
        <begin position="6"/>
        <end position="22"/>
    </location>
</feature>
<feature type="transmembrane region" description="Helical" evidence="1">
    <location>
        <begin position="84"/>
        <end position="106"/>
    </location>
</feature>
<keyword evidence="1" id="KW-0812">Transmembrane</keyword>
<proteinExistence type="predicted"/>
<evidence type="ECO:0008006" key="4">
    <source>
        <dbReference type="Google" id="ProtNLM"/>
    </source>
</evidence>
<name>A0ABN6Z8G6_9FIRM</name>
<dbReference type="RefSeq" id="WP_161832709.1">
    <property type="nucleotide sequence ID" value="NZ_AP028127.1"/>
</dbReference>
<keyword evidence="3" id="KW-1185">Reference proteome</keyword>
<sequence>MSLAYGLLLIVFIFIVLFYYLIQSKKLNFQGKDRWVQLAIVFNIIITLLLIISGGIGIITYLFIVLLLGSGGFYYLYKIKYEKIGFIGSLFCSFFLFVFLVLQLWIYGVGI</sequence>
<feature type="transmembrane region" description="Helical" evidence="1">
    <location>
        <begin position="34"/>
        <end position="52"/>
    </location>
</feature>
<gene>
    <name evidence="2" type="ORF">T23_01970</name>
</gene>
<feature type="transmembrane region" description="Helical" evidence="1">
    <location>
        <begin position="58"/>
        <end position="77"/>
    </location>
</feature>
<evidence type="ECO:0000313" key="3">
    <source>
        <dbReference type="Proteomes" id="UP001432099"/>
    </source>
</evidence>
<protein>
    <recommendedName>
        <fullName evidence="4">DUF4181 domain-containing protein</fullName>
    </recommendedName>
</protein>
<dbReference type="EMBL" id="AP028127">
    <property type="protein sequence ID" value="BEH90095.1"/>
    <property type="molecule type" value="Genomic_DNA"/>
</dbReference>
<keyword evidence="1" id="KW-1133">Transmembrane helix</keyword>
<organism evidence="2 3">
    <name type="scientific">Turicibacter faecis</name>
    <dbReference type="NCBI Taxonomy" id="2963365"/>
    <lineage>
        <taxon>Bacteria</taxon>
        <taxon>Bacillati</taxon>
        <taxon>Bacillota</taxon>
        <taxon>Erysipelotrichia</taxon>
        <taxon>Erysipelotrichales</taxon>
        <taxon>Turicibacteraceae</taxon>
        <taxon>Turicibacter</taxon>
    </lineage>
</organism>
<dbReference type="Proteomes" id="UP001432099">
    <property type="component" value="Chromosome"/>
</dbReference>
<accession>A0ABN6Z8G6</accession>